<feature type="transmembrane region" description="Helical" evidence="1">
    <location>
        <begin position="106"/>
        <end position="127"/>
    </location>
</feature>
<feature type="transmembrane region" description="Helical" evidence="1">
    <location>
        <begin position="401"/>
        <end position="417"/>
    </location>
</feature>
<evidence type="ECO:0008006" key="3">
    <source>
        <dbReference type="Google" id="ProtNLM"/>
    </source>
</evidence>
<evidence type="ECO:0000313" key="2">
    <source>
        <dbReference type="EMBL" id="SVA73539.1"/>
    </source>
</evidence>
<protein>
    <recommendedName>
        <fullName evidence="3">SLC26A/SulP transporter domain-containing protein</fullName>
    </recommendedName>
</protein>
<dbReference type="EMBL" id="UINC01017670">
    <property type="protein sequence ID" value="SVA73539.1"/>
    <property type="molecule type" value="Genomic_DNA"/>
</dbReference>
<proteinExistence type="predicted"/>
<feature type="transmembrane region" description="Helical" evidence="1">
    <location>
        <begin position="27"/>
        <end position="49"/>
    </location>
</feature>
<feature type="transmembrane region" description="Helical" evidence="1">
    <location>
        <begin position="169"/>
        <end position="190"/>
    </location>
</feature>
<sequence length="450" mass="49340">MDKKGIPWGPFTLRIPLIHTKFSWSEYIQGVTAGSAAALLFLPMLVNWFGLTEDEALAFLFLSTFLTASSPLIFGENLMVGLMTPVFPLVIGFFTPMGLGSTSDNLAMMIALSLDFALISFFLGISGFGPKIINSIPNALKAGIILGAAIAALKAVFIDRPELMNEQPIAIITALLLTLFLSSSKIFQFYAKDRAILLRIASLGLIPGMVVAGFLGYVLGEIEFFPQWRWAEIDFISLFLKVSPISQGWPDLSFFLQAAPLALIAYIICFGDIITGNEITKEAMEDRPDDPQHFDINRTNLSMGIRNVISAIFAPFFSYQGILATGPHIIIIDRWKKGKKEMDSIFDGIGSYTSFGFPWFYFVVPLMTFLVSLQGIIFTQFMVLTAMGCCQVAMSLVKTSAERGASLIMAVLIISFPEDPGKALLIGLVVILLMVGWGGKSNKIIKDKDV</sequence>
<feature type="transmembrane region" description="Helical" evidence="1">
    <location>
        <begin position="139"/>
        <end position="157"/>
    </location>
</feature>
<name>A0A381Y8X8_9ZZZZ</name>
<feature type="transmembrane region" description="Helical" evidence="1">
    <location>
        <begin position="56"/>
        <end position="74"/>
    </location>
</feature>
<feature type="transmembrane region" description="Helical" evidence="1">
    <location>
        <begin position="423"/>
        <end position="439"/>
    </location>
</feature>
<evidence type="ECO:0000256" key="1">
    <source>
        <dbReference type="SAM" id="Phobius"/>
    </source>
</evidence>
<feature type="transmembrane region" description="Helical" evidence="1">
    <location>
        <begin position="196"/>
        <end position="219"/>
    </location>
</feature>
<reference evidence="2" key="1">
    <citation type="submission" date="2018-05" db="EMBL/GenBank/DDBJ databases">
        <authorList>
            <person name="Lanie J.A."/>
            <person name="Ng W.-L."/>
            <person name="Kazmierczak K.M."/>
            <person name="Andrzejewski T.M."/>
            <person name="Davidsen T.M."/>
            <person name="Wayne K.J."/>
            <person name="Tettelin H."/>
            <person name="Glass J.I."/>
            <person name="Rusch D."/>
            <person name="Podicherti R."/>
            <person name="Tsui H.-C.T."/>
            <person name="Winkler M.E."/>
        </authorList>
    </citation>
    <scope>NUCLEOTIDE SEQUENCE</scope>
</reference>
<keyword evidence="1" id="KW-0472">Membrane</keyword>
<gene>
    <name evidence="2" type="ORF">METZ01_LOCUS126393</name>
</gene>
<keyword evidence="1" id="KW-0812">Transmembrane</keyword>
<feature type="transmembrane region" description="Helical" evidence="1">
    <location>
        <begin position="308"/>
        <end position="332"/>
    </location>
</feature>
<keyword evidence="1" id="KW-1133">Transmembrane helix</keyword>
<feature type="transmembrane region" description="Helical" evidence="1">
    <location>
        <begin position="254"/>
        <end position="274"/>
    </location>
</feature>
<organism evidence="2">
    <name type="scientific">marine metagenome</name>
    <dbReference type="NCBI Taxonomy" id="408172"/>
    <lineage>
        <taxon>unclassified sequences</taxon>
        <taxon>metagenomes</taxon>
        <taxon>ecological metagenomes</taxon>
    </lineage>
</organism>
<accession>A0A381Y8X8</accession>
<dbReference type="AlphaFoldDB" id="A0A381Y8X8"/>